<name>A0A7C3F108_9CREN</name>
<comment type="caution">
    <text evidence="1">The sequence shown here is derived from an EMBL/GenBank/DDBJ whole genome shotgun (WGS) entry which is preliminary data.</text>
</comment>
<protein>
    <submittedName>
        <fullName evidence="1">Uncharacterized protein</fullName>
    </submittedName>
</protein>
<organism evidence="1">
    <name type="scientific">Candidatus Methanomethylicus mesodigestus</name>
    <dbReference type="NCBI Taxonomy" id="1867258"/>
    <lineage>
        <taxon>Archaea</taxon>
        <taxon>Thermoproteota</taxon>
        <taxon>Methanosuratincolia</taxon>
        <taxon>Candidatus Methanomethylicales</taxon>
        <taxon>Candidatus Methanomethylicaceae</taxon>
        <taxon>Candidatus Methanomethylicus</taxon>
    </lineage>
</organism>
<evidence type="ECO:0000313" key="1">
    <source>
        <dbReference type="EMBL" id="HFK19868.1"/>
    </source>
</evidence>
<reference evidence="1" key="1">
    <citation type="journal article" date="2020" name="mSystems">
        <title>Genome- and Community-Level Interaction Insights into Carbon Utilization and Element Cycling Functions of Hydrothermarchaeota in Hydrothermal Sediment.</title>
        <authorList>
            <person name="Zhou Z."/>
            <person name="Liu Y."/>
            <person name="Xu W."/>
            <person name="Pan J."/>
            <person name="Luo Z.H."/>
            <person name="Li M."/>
        </authorList>
    </citation>
    <scope>NUCLEOTIDE SEQUENCE [LARGE SCALE GENOMIC DNA]</scope>
    <source>
        <strain evidence="1">SpSt-468</strain>
    </source>
</reference>
<sequence length="162" mass="17988">MEGYNRSPKGWQFASDGIGNALVLGPHEGYRLKVMALSPTESIGLGAKVEDNEELKGILGEGRHFGFRTISKEDLLSLVRSLKHEEDLMVRQSTIDALLKQDPLPTWRLQPPGLGAIVSGPYAYRPDLRSISSLQSKLDEKLAAEVDALLRKRSPMRASMFR</sequence>
<proteinExistence type="predicted"/>
<dbReference type="AlphaFoldDB" id="A0A7C3F108"/>
<accession>A0A7C3F108</accession>
<dbReference type="EMBL" id="DSTX01000001">
    <property type="protein sequence ID" value="HFK19868.1"/>
    <property type="molecule type" value="Genomic_DNA"/>
</dbReference>
<gene>
    <name evidence="1" type="ORF">ENS19_01150</name>
</gene>